<feature type="compositionally biased region" description="Basic residues" evidence="1">
    <location>
        <begin position="218"/>
        <end position="231"/>
    </location>
</feature>
<dbReference type="Proteomes" id="UP001168972">
    <property type="component" value="Unassembled WGS sequence"/>
</dbReference>
<dbReference type="EMBL" id="JAQQBR010001833">
    <property type="protein sequence ID" value="KAK0162459.1"/>
    <property type="molecule type" value="Genomic_DNA"/>
</dbReference>
<evidence type="ECO:0000313" key="3">
    <source>
        <dbReference type="Proteomes" id="UP001168972"/>
    </source>
</evidence>
<comment type="caution">
    <text evidence="2">The sequence shown here is derived from an EMBL/GenBank/DDBJ whole genome shotgun (WGS) entry which is preliminary data.</text>
</comment>
<feature type="region of interest" description="Disordered" evidence="1">
    <location>
        <begin position="122"/>
        <end position="141"/>
    </location>
</feature>
<reference evidence="2" key="2">
    <citation type="submission" date="2023-03" db="EMBL/GenBank/DDBJ databases">
        <authorList>
            <person name="Inwood S.N."/>
            <person name="Skelly J.G."/>
            <person name="Guhlin J."/>
            <person name="Harrop T.W.R."/>
            <person name="Goldson S.G."/>
            <person name="Dearden P.K."/>
        </authorList>
    </citation>
    <scope>NUCLEOTIDE SEQUENCE</scope>
    <source>
        <strain evidence="2">Lincoln</strain>
        <tissue evidence="2">Whole body</tissue>
    </source>
</reference>
<feature type="compositionally biased region" description="Polar residues" evidence="1">
    <location>
        <begin position="157"/>
        <end position="172"/>
    </location>
</feature>
<organism evidence="2 3">
    <name type="scientific">Microctonus hyperodae</name>
    <name type="common">Parasitoid wasp</name>
    <dbReference type="NCBI Taxonomy" id="165561"/>
    <lineage>
        <taxon>Eukaryota</taxon>
        <taxon>Metazoa</taxon>
        <taxon>Ecdysozoa</taxon>
        <taxon>Arthropoda</taxon>
        <taxon>Hexapoda</taxon>
        <taxon>Insecta</taxon>
        <taxon>Pterygota</taxon>
        <taxon>Neoptera</taxon>
        <taxon>Endopterygota</taxon>
        <taxon>Hymenoptera</taxon>
        <taxon>Apocrita</taxon>
        <taxon>Ichneumonoidea</taxon>
        <taxon>Braconidae</taxon>
        <taxon>Euphorinae</taxon>
        <taxon>Microctonus</taxon>
    </lineage>
</organism>
<proteinExistence type="predicted"/>
<evidence type="ECO:0000256" key="1">
    <source>
        <dbReference type="SAM" id="MobiDB-lite"/>
    </source>
</evidence>
<feature type="compositionally biased region" description="Polar residues" evidence="1">
    <location>
        <begin position="20"/>
        <end position="29"/>
    </location>
</feature>
<accession>A0AA39KI01</accession>
<name>A0AA39KI01_MICHY</name>
<feature type="compositionally biased region" description="Low complexity" evidence="1">
    <location>
        <begin position="131"/>
        <end position="141"/>
    </location>
</feature>
<sequence length="435" mass="48994">MSQRDSSSVDDDNTDDIQSRNIIRTPNKSIDNHEHDNDDNESAINRDWIGTNHSAIQESNHLHRNIGESPLEQIIDSIRQSHKRSNKSPMFSNESTYNSERLALSDLTDIATTNVVIDSMDSPKSRLHYPQNHQNNTHCQQQQRILLPAANSNSYQHQHLLNDGNTNVNVDNRINYRHGPSSDDQHRHISRNKHSDDRSTSPTSSSDAEFHSASRYSRNNRQHSSHRHRHNVNNDGNIYKQAINNSNQLENQHSSIKKQNVNKICHRYHEIGQPLTSCSPMCDSGMRCDDDCSLSSVPSNNRERSSSCEDVNGTMCSLIPTTATITTASTTMQTSNLVSQLPIVSVGNYHHHRGSSGISCESSTSSALTRNHGVNDNCISVERHLNSSRHNHHVIQPYALDHSQHVQNVHARETKSPLLIGFETIQVSDVNLILF</sequence>
<feature type="region of interest" description="Disordered" evidence="1">
    <location>
        <begin position="1"/>
        <end position="45"/>
    </location>
</feature>
<gene>
    <name evidence="2" type="ORF">PV327_006234</name>
</gene>
<dbReference type="AlphaFoldDB" id="A0AA39KI01"/>
<feature type="region of interest" description="Disordered" evidence="1">
    <location>
        <begin position="157"/>
        <end position="237"/>
    </location>
</feature>
<feature type="compositionally biased region" description="Basic and acidic residues" evidence="1">
    <location>
        <begin position="180"/>
        <end position="199"/>
    </location>
</feature>
<evidence type="ECO:0000313" key="2">
    <source>
        <dbReference type="EMBL" id="KAK0162459.1"/>
    </source>
</evidence>
<reference evidence="2" key="1">
    <citation type="journal article" date="2023" name="bioRxiv">
        <title>Scaffold-level genome assemblies of two parasitoid biocontrol wasps reveal the parthenogenesis mechanism and an associated novel virus.</title>
        <authorList>
            <person name="Inwood S."/>
            <person name="Skelly J."/>
            <person name="Guhlin J."/>
            <person name="Harrop T."/>
            <person name="Goldson S."/>
            <person name="Dearden P."/>
        </authorList>
    </citation>
    <scope>NUCLEOTIDE SEQUENCE</scope>
    <source>
        <strain evidence="2">Lincoln</strain>
        <tissue evidence="2">Whole body</tissue>
    </source>
</reference>
<protein>
    <submittedName>
        <fullName evidence="2">Uncharacterized protein</fullName>
    </submittedName>
</protein>
<keyword evidence="3" id="KW-1185">Reference proteome</keyword>